<dbReference type="EMBL" id="OBEH01000003">
    <property type="protein sequence ID" value="SNZ00522.1"/>
    <property type="molecule type" value="Genomic_DNA"/>
</dbReference>
<dbReference type="RefSeq" id="WP_165769951.1">
    <property type="nucleotide sequence ID" value="NZ_OBEH01000003.1"/>
</dbReference>
<evidence type="ECO:0000259" key="2">
    <source>
        <dbReference type="Pfam" id="PF14534"/>
    </source>
</evidence>
<dbReference type="PROSITE" id="PS51257">
    <property type="entry name" value="PROKAR_LIPOPROTEIN"/>
    <property type="match status" value="1"/>
</dbReference>
<reference evidence="4" key="1">
    <citation type="submission" date="2017-09" db="EMBL/GenBank/DDBJ databases">
        <authorList>
            <person name="Varghese N."/>
            <person name="Submissions S."/>
        </authorList>
    </citation>
    <scope>NUCLEOTIDE SEQUENCE [LARGE SCALE GENOMIC DNA]</scope>
    <source>
        <strain evidence="4">DSM 25885</strain>
    </source>
</reference>
<dbReference type="AlphaFoldDB" id="A0A285MTL4"/>
<dbReference type="Proteomes" id="UP000219048">
    <property type="component" value="Unassembled WGS sequence"/>
</dbReference>
<dbReference type="Pfam" id="PF14534">
    <property type="entry name" value="DUF4440"/>
    <property type="match status" value="1"/>
</dbReference>
<sequence length="159" mass="18199">MKLNKMAMSLFIISSLFFLLGCETKSQSLSEEQKEELTLAIDQFNNAFANSDVSTLASMITENYMHTNGTSKAIDKETWLNYLNKRNQQIKSGALVFNDYKMSQLKIEFHNTTAIVTGKVSSSFSKNDEIKENEFRVSNLWVYEKGTWKRAGFHDGKIK</sequence>
<accession>A0A285MTL4</accession>
<evidence type="ECO:0000313" key="4">
    <source>
        <dbReference type="Proteomes" id="UP000219048"/>
    </source>
</evidence>
<feature type="signal peptide" evidence="1">
    <location>
        <begin position="1"/>
        <end position="21"/>
    </location>
</feature>
<dbReference type="InterPro" id="IPR027843">
    <property type="entry name" value="DUF4440"/>
</dbReference>
<feature type="chain" id="PRO_5012222271" evidence="1">
    <location>
        <begin position="22"/>
        <end position="159"/>
    </location>
</feature>
<proteinExistence type="predicted"/>
<protein>
    <submittedName>
        <fullName evidence="3">SnoaL-like domain-containing protein</fullName>
    </submittedName>
</protein>
<name>A0A285MTL4_9FLAO</name>
<gene>
    <name evidence="3" type="ORF">SAMN06265377_2346</name>
</gene>
<organism evidence="3 4">
    <name type="scientific">Flagellimonas pacifica</name>
    <dbReference type="NCBI Taxonomy" id="1247520"/>
    <lineage>
        <taxon>Bacteria</taxon>
        <taxon>Pseudomonadati</taxon>
        <taxon>Bacteroidota</taxon>
        <taxon>Flavobacteriia</taxon>
        <taxon>Flavobacteriales</taxon>
        <taxon>Flavobacteriaceae</taxon>
        <taxon>Flagellimonas</taxon>
    </lineage>
</organism>
<keyword evidence="4" id="KW-1185">Reference proteome</keyword>
<evidence type="ECO:0000256" key="1">
    <source>
        <dbReference type="SAM" id="SignalP"/>
    </source>
</evidence>
<evidence type="ECO:0000313" key="3">
    <source>
        <dbReference type="EMBL" id="SNZ00522.1"/>
    </source>
</evidence>
<dbReference type="SUPFAM" id="SSF54427">
    <property type="entry name" value="NTF2-like"/>
    <property type="match status" value="1"/>
</dbReference>
<dbReference type="Gene3D" id="3.10.450.50">
    <property type="match status" value="1"/>
</dbReference>
<feature type="domain" description="DUF4440" evidence="2">
    <location>
        <begin position="41"/>
        <end position="149"/>
    </location>
</feature>
<keyword evidence="1" id="KW-0732">Signal</keyword>
<dbReference type="InterPro" id="IPR032710">
    <property type="entry name" value="NTF2-like_dom_sf"/>
</dbReference>